<comment type="caution">
    <text evidence="2">The sequence shown here is derived from an EMBL/GenBank/DDBJ whole genome shotgun (WGS) entry which is preliminary data.</text>
</comment>
<feature type="transmembrane region" description="Helical" evidence="1">
    <location>
        <begin position="50"/>
        <end position="71"/>
    </location>
</feature>
<keyword evidence="1" id="KW-0812">Transmembrane</keyword>
<name>A0A930YWP2_9FLAO</name>
<keyword evidence="1" id="KW-1133">Transmembrane helix</keyword>
<dbReference type="AlphaFoldDB" id="A0A930YWP2"/>
<dbReference type="EMBL" id="JADKYY010000009">
    <property type="protein sequence ID" value="MBF5027745.1"/>
    <property type="molecule type" value="Genomic_DNA"/>
</dbReference>
<keyword evidence="1" id="KW-0472">Membrane</keyword>
<dbReference type="Proteomes" id="UP000694480">
    <property type="component" value="Unassembled WGS sequence"/>
</dbReference>
<organism evidence="2 3">
    <name type="scientific">Planobacterium oryzisoli</name>
    <dbReference type="NCBI Taxonomy" id="2771435"/>
    <lineage>
        <taxon>Bacteria</taxon>
        <taxon>Pseudomonadati</taxon>
        <taxon>Bacteroidota</taxon>
        <taxon>Flavobacteriia</taxon>
        <taxon>Flavobacteriales</taxon>
        <taxon>Weeksellaceae</taxon>
        <taxon>Chryseobacterium group</taxon>
        <taxon>Chryseobacterium</taxon>
    </lineage>
</organism>
<keyword evidence="3" id="KW-1185">Reference proteome</keyword>
<reference evidence="2" key="1">
    <citation type="submission" date="2020-11" db="EMBL/GenBank/DDBJ databases">
        <title>Genome seq and assembly of Planobacterium sp.</title>
        <authorList>
            <person name="Chhetri G."/>
        </authorList>
    </citation>
    <scope>NUCLEOTIDE SEQUENCE</scope>
    <source>
        <strain evidence="2">GCR5</strain>
    </source>
</reference>
<proteinExistence type="predicted"/>
<evidence type="ECO:0000256" key="1">
    <source>
        <dbReference type="SAM" id="Phobius"/>
    </source>
</evidence>
<accession>A0A930YWP2</accession>
<protein>
    <submittedName>
        <fullName evidence="2">Uncharacterized protein</fullName>
    </submittedName>
</protein>
<dbReference type="RefSeq" id="WP_194739671.1">
    <property type="nucleotide sequence ID" value="NZ_JADKYY010000009.1"/>
</dbReference>
<evidence type="ECO:0000313" key="3">
    <source>
        <dbReference type="Proteomes" id="UP000694480"/>
    </source>
</evidence>
<sequence length="214" mass="23736">MKKDRLLPYKNTVDQLRKESMHWEFEEFLSQVEESSTKVESTRKSSKNKIIALSFTVAAAAMALLVSTLVLNESAPVTPQLANSKEEGSIPMQKEVLNSDLSSDSVKVRNSSAVSIEPEVLMEKILPKRGRIKRHMPPTLVQRETTKPKSDVVATVNADLAKGEVSTQALVTINGQEVKNQQEALELTHYSLRVLSENVNRTVSSTSIINEFGN</sequence>
<gene>
    <name evidence="2" type="ORF">IC612_08030</name>
</gene>
<evidence type="ECO:0000313" key="2">
    <source>
        <dbReference type="EMBL" id="MBF5027745.1"/>
    </source>
</evidence>